<accession>A0ACC3NFN8</accession>
<protein>
    <submittedName>
        <fullName evidence="1">Uncharacterized protein</fullName>
    </submittedName>
</protein>
<reference evidence="1" key="1">
    <citation type="submission" date="2023-07" db="EMBL/GenBank/DDBJ databases">
        <title>Black Yeasts Isolated from many extreme environments.</title>
        <authorList>
            <person name="Coleine C."/>
            <person name="Stajich J.E."/>
            <person name="Selbmann L."/>
        </authorList>
    </citation>
    <scope>NUCLEOTIDE SEQUENCE</scope>
    <source>
        <strain evidence="1">CCFEE 5714</strain>
    </source>
</reference>
<proteinExistence type="predicted"/>
<sequence>MSYRFDERVVLITGSASGIGRATATKLAGLGARLALSDINADGLAETDRLCGGGHLTRVFDVGSSEACNDFVTITVERLGRLDHVFNCAGVNPTAYALTDTTDAYWDKLVNTNLKGTYATTRAAIPHLPPGSSIVNVSSVMGVTAAANFAIYNITKWGIVGFTKSMALELGPSQVRVNAVAPGYINTPTNAGVVAGPEAVAAQERKIAMGRMGTPDEVADLVAYLFR</sequence>
<name>A0ACC3NFN8_9PEZI</name>
<dbReference type="EMBL" id="JAUTXU010000050">
    <property type="protein sequence ID" value="KAK3715227.1"/>
    <property type="molecule type" value="Genomic_DNA"/>
</dbReference>
<comment type="caution">
    <text evidence="1">The sequence shown here is derived from an EMBL/GenBank/DDBJ whole genome shotgun (WGS) entry which is preliminary data.</text>
</comment>
<gene>
    <name evidence="1" type="ORF">LTR37_007194</name>
</gene>
<organism evidence="1 2">
    <name type="scientific">Vermiconidia calcicola</name>
    <dbReference type="NCBI Taxonomy" id="1690605"/>
    <lineage>
        <taxon>Eukaryota</taxon>
        <taxon>Fungi</taxon>
        <taxon>Dikarya</taxon>
        <taxon>Ascomycota</taxon>
        <taxon>Pezizomycotina</taxon>
        <taxon>Dothideomycetes</taxon>
        <taxon>Dothideomycetidae</taxon>
        <taxon>Mycosphaerellales</taxon>
        <taxon>Extremaceae</taxon>
        <taxon>Vermiconidia</taxon>
    </lineage>
</organism>
<keyword evidence="2" id="KW-1185">Reference proteome</keyword>
<evidence type="ECO:0000313" key="1">
    <source>
        <dbReference type="EMBL" id="KAK3715227.1"/>
    </source>
</evidence>
<dbReference type="Proteomes" id="UP001281147">
    <property type="component" value="Unassembled WGS sequence"/>
</dbReference>
<evidence type="ECO:0000313" key="2">
    <source>
        <dbReference type="Proteomes" id="UP001281147"/>
    </source>
</evidence>